<keyword evidence="6" id="KW-0472">Membrane</keyword>
<evidence type="ECO:0000256" key="4">
    <source>
        <dbReference type="ARBA" id="ARBA00022837"/>
    </source>
</evidence>
<feature type="domain" description="Cadherin" evidence="8">
    <location>
        <begin position="95"/>
        <end position="203"/>
    </location>
</feature>
<evidence type="ECO:0000256" key="3">
    <source>
        <dbReference type="ARBA" id="ARBA00022737"/>
    </source>
</evidence>
<dbReference type="InterPro" id="IPR015919">
    <property type="entry name" value="Cadherin-like_sf"/>
</dbReference>
<gene>
    <name evidence="9" type="ORF">GBAR_LOCUS22627</name>
</gene>
<evidence type="ECO:0000256" key="6">
    <source>
        <dbReference type="ARBA" id="ARBA00023136"/>
    </source>
</evidence>
<accession>A0AA35T3M3</accession>
<dbReference type="Gene3D" id="2.60.40.60">
    <property type="entry name" value="Cadherins"/>
    <property type="match status" value="5"/>
</dbReference>
<dbReference type="PANTHER" id="PTHR24026">
    <property type="entry name" value="FAT ATYPICAL CADHERIN-RELATED"/>
    <property type="match status" value="1"/>
</dbReference>
<dbReference type="GO" id="GO:0007156">
    <property type="term" value="P:homophilic cell adhesion via plasma membrane adhesion molecules"/>
    <property type="evidence" value="ECO:0007669"/>
    <property type="project" value="InterPro"/>
</dbReference>
<dbReference type="AlphaFoldDB" id="A0AA35T3M3"/>
<comment type="caution">
    <text evidence="9">The sequence shown here is derived from an EMBL/GenBank/DDBJ whole genome shotgun (WGS) entry which is preliminary data.</text>
</comment>
<keyword evidence="4 7" id="KW-0106">Calcium</keyword>
<dbReference type="PANTHER" id="PTHR24026:SF126">
    <property type="entry name" value="PROTOCADHERIN FAT 4"/>
    <property type="match status" value="1"/>
</dbReference>
<dbReference type="CDD" id="cd11304">
    <property type="entry name" value="Cadherin_repeat"/>
    <property type="match status" value="4"/>
</dbReference>
<name>A0AA35T3M3_GEOBA</name>
<dbReference type="PROSITE" id="PS00232">
    <property type="entry name" value="CADHERIN_1"/>
    <property type="match status" value="1"/>
</dbReference>
<organism evidence="9 10">
    <name type="scientific">Geodia barretti</name>
    <name type="common">Barrett's horny sponge</name>
    <dbReference type="NCBI Taxonomy" id="519541"/>
    <lineage>
        <taxon>Eukaryota</taxon>
        <taxon>Metazoa</taxon>
        <taxon>Porifera</taxon>
        <taxon>Demospongiae</taxon>
        <taxon>Heteroscleromorpha</taxon>
        <taxon>Tetractinellida</taxon>
        <taxon>Astrophorina</taxon>
        <taxon>Geodiidae</taxon>
        <taxon>Geodia</taxon>
    </lineage>
</organism>
<proteinExistence type="predicted"/>
<keyword evidence="5" id="KW-1133">Transmembrane helix</keyword>
<protein>
    <submittedName>
        <fullName evidence="9">Protocadherin Fat 4</fullName>
    </submittedName>
</protein>
<dbReference type="Pfam" id="PF00028">
    <property type="entry name" value="Cadherin"/>
    <property type="match status" value="3"/>
</dbReference>
<keyword evidence="10" id="KW-1185">Reference proteome</keyword>
<reference evidence="9" key="1">
    <citation type="submission" date="2023-03" db="EMBL/GenBank/DDBJ databases">
        <authorList>
            <person name="Steffen K."/>
            <person name="Cardenas P."/>
        </authorList>
    </citation>
    <scope>NUCLEOTIDE SEQUENCE</scope>
</reference>
<dbReference type="InterPro" id="IPR002126">
    <property type="entry name" value="Cadherin-like_dom"/>
</dbReference>
<evidence type="ECO:0000256" key="2">
    <source>
        <dbReference type="ARBA" id="ARBA00022692"/>
    </source>
</evidence>
<evidence type="ECO:0000256" key="7">
    <source>
        <dbReference type="PROSITE-ProRule" id="PRU00043"/>
    </source>
</evidence>
<sequence>MNVSESLTALSFPIGQVYAQDSDNGAICLFSTFIPNDIITVDSMGYVFLTRSLDYEQDSQYDVAIRVSDGELESVHPGQIIINVIDENDHNPVFTQPVFHGRFPENSSPGTLFIDVLASDMDTSPMNGNIDRYEIQEAGLPFYIQNIPDGSAIISNSRSMDYETNRRDYVLHVHAFDSGGLRSLFPAQVIITLQDVDDCGPRFSRAEYHASVKENNPISVFVISLLASDCDISVPFRGIQYKVANGQGLVHIDPTSGQVTAAKSYDFESDQSTTIIEVQAFDRDGGEIYGVVSKYWMLPNRINGLPFRLNSSSGELFLTRALDYENGDTGFDITVVAIDGGSYLATATVSISILNENDEEPYFLTEEEHNISIPEETFPFSIHGLPDNVLFHVKAYDSDLLEDGYLYYNLSTYEIFSIDSSGYLYLTVPLDYEEKDQHQVTVSVGDGVFVARTTISIQVLVGNINDHPPVFHSCLDGCCET</sequence>
<feature type="domain" description="Cadherin" evidence="8">
    <location>
        <begin position="14"/>
        <end position="94"/>
    </location>
</feature>
<comment type="subcellular location">
    <subcellularLocation>
        <location evidence="1">Membrane</location>
    </subcellularLocation>
</comment>
<evidence type="ECO:0000313" key="9">
    <source>
        <dbReference type="EMBL" id="CAI8040639.1"/>
    </source>
</evidence>
<evidence type="ECO:0000256" key="5">
    <source>
        <dbReference type="ARBA" id="ARBA00022989"/>
    </source>
</evidence>
<dbReference type="Proteomes" id="UP001174909">
    <property type="component" value="Unassembled WGS sequence"/>
</dbReference>
<dbReference type="SUPFAM" id="SSF49313">
    <property type="entry name" value="Cadherin-like"/>
    <property type="match status" value="5"/>
</dbReference>
<keyword evidence="3" id="KW-0677">Repeat</keyword>
<evidence type="ECO:0000313" key="10">
    <source>
        <dbReference type="Proteomes" id="UP001174909"/>
    </source>
</evidence>
<dbReference type="InterPro" id="IPR020894">
    <property type="entry name" value="Cadherin_CS"/>
</dbReference>
<dbReference type="SMART" id="SM00112">
    <property type="entry name" value="CA"/>
    <property type="match status" value="4"/>
</dbReference>
<dbReference type="PROSITE" id="PS50268">
    <property type="entry name" value="CADHERIN_2"/>
    <property type="match status" value="4"/>
</dbReference>
<evidence type="ECO:0000256" key="1">
    <source>
        <dbReference type="ARBA" id="ARBA00004370"/>
    </source>
</evidence>
<keyword evidence="2" id="KW-0812">Transmembrane</keyword>
<dbReference type="EMBL" id="CASHTH010003124">
    <property type="protein sequence ID" value="CAI8040639.1"/>
    <property type="molecule type" value="Genomic_DNA"/>
</dbReference>
<feature type="domain" description="Cadherin" evidence="8">
    <location>
        <begin position="365"/>
        <end position="471"/>
    </location>
</feature>
<feature type="non-terminal residue" evidence="9">
    <location>
        <position position="1"/>
    </location>
</feature>
<dbReference type="GO" id="GO:0005509">
    <property type="term" value="F:calcium ion binding"/>
    <property type="evidence" value="ECO:0007669"/>
    <property type="project" value="UniProtKB-UniRule"/>
</dbReference>
<dbReference type="GO" id="GO:0005886">
    <property type="term" value="C:plasma membrane"/>
    <property type="evidence" value="ECO:0007669"/>
    <property type="project" value="UniProtKB-SubCell"/>
</dbReference>
<dbReference type="PRINTS" id="PR00205">
    <property type="entry name" value="CADHERIN"/>
</dbReference>
<evidence type="ECO:0000259" key="8">
    <source>
        <dbReference type="PROSITE" id="PS50268"/>
    </source>
</evidence>
<feature type="domain" description="Cadherin" evidence="8">
    <location>
        <begin position="204"/>
        <end position="363"/>
    </location>
</feature>